<evidence type="ECO:0000256" key="3">
    <source>
        <dbReference type="ARBA" id="ARBA00022833"/>
    </source>
</evidence>
<dbReference type="Pfam" id="PF01753">
    <property type="entry name" value="zf-MYND"/>
    <property type="match status" value="1"/>
</dbReference>
<sequence>MKCGQCKNAKYCSKSCQKSAWPHHKKLCTSSNNANTESSRLIDNFQKAIHEAERRFPCHNKITRFYEVSAGCMPHLSERNKLLVAYILEVGFHFFRPSFFIQDIEGRICSLIFYHKESDPHPYFSWDQLKVGKYICILEPEIHFFLDGQVGFRINSTKDVRVL</sequence>
<reference evidence="6" key="1">
    <citation type="submission" date="2015-07" db="EMBL/GenBank/DDBJ databases">
        <title>MeaNS - Measles Nucleotide Surveillance Program.</title>
        <authorList>
            <person name="Tran T."/>
            <person name="Druce J."/>
        </authorList>
    </citation>
    <scope>NUCLEOTIDE SEQUENCE</scope>
    <source>
        <strain evidence="6">UCB-OBI-ISO-001</strain>
        <tissue evidence="6">Gonad</tissue>
    </source>
</reference>
<dbReference type="STRING" id="37653.A0A0L8GKJ9"/>
<evidence type="ECO:0000256" key="1">
    <source>
        <dbReference type="ARBA" id="ARBA00022723"/>
    </source>
</evidence>
<dbReference type="GO" id="GO:0008270">
    <property type="term" value="F:zinc ion binding"/>
    <property type="evidence" value="ECO:0007669"/>
    <property type="project" value="UniProtKB-KW"/>
</dbReference>
<evidence type="ECO:0000313" key="6">
    <source>
        <dbReference type="EMBL" id="KOF77065.1"/>
    </source>
</evidence>
<dbReference type="EMBL" id="KQ421583">
    <property type="protein sequence ID" value="KOF77065.1"/>
    <property type="molecule type" value="Genomic_DNA"/>
</dbReference>
<dbReference type="AlphaFoldDB" id="A0A0L8GKJ9"/>
<protein>
    <recommendedName>
        <fullName evidence="5">MYND-type domain-containing protein</fullName>
    </recommendedName>
</protein>
<dbReference type="OrthoDB" id="2519255at2759"/>
<dbReference type="SUPFAM" id="SSF144232">
    <property type="entry name" value="HIT/MYND zinc finger-like"/>
    <property type="match status" value="1"/>
</dbReference>
<gene>
    <name evidence="6" type="ORF">OCBIM_22032554mg</name>
</gene>
<evidence type="ECO:0000256" key="4">
    <source>
        <dbReference type="PROSITE-ProRule" id="PRU00134"/>
    </source>
</evidence>
<organism evidence="6">
    <name type="scientific">Octopus bimaculoides</name>
    <name type="common">California two-spotted octopus</name>
    <dbReference type="NCBI Taxonomy" id="37653"/>
    <lineage>
        <taxon>Eukaryota</taxon>
        <taxon>Metazoa</taxon>
        <taxon>Spiralia</taxon>
        <taxon>Lophotrochozoa</taxon>
        <taxon>Mollusca</taxon>
        <taxon>Cephalopoda</taxon>
        <taxon>Coleoidea</taxon>
        <taxon>Octopodiformes</taxon>
        <taxon>Octopoda</taxon>
        <taxon>Incirrata</taxon>
        <taxon>Octopodidae</taxon>
        <taxon>Octopus</taxon>
    </lineage>
</organism>
<keyword evidence="3" id="KW-0862">Zinc</keyword>
<proteinExistence type="predicted"/>
<keyword evidence="2 4" id="KW-0863">Zinc-finger</keyword>
<dbReference type="Gene3D" id="6.10.140.2220">
    <property type="match status" value="1"/>
</dbReference>
<dbReference type="InterPro" id="IPR002893">
    <property type="entry name" value="Znf_MYND"/>
</dbReference>
<evidence type="ECO:0000259" key="5">
    <source>
        <dbReference type="PROSITE" id="PS50865"/>
    </source>
</evidence>
<feature type="domain" description="MYND-type" evidence="5">
    <location>
        <begin position="1"/>
        <end position="28"/>
    </location>
</feature>
<name>A0A0L8GKJ9_OCTBM</name>
<accession>A0A0L8GKJ9</accession>
<dbReference type="PROSITE" id="PS50865">
    <property type="entry name" value="ZF_MYND_2"/>
    <property type="match status" value="1"/>
</dbReference>
<dbReference type="KEGG" id="obi:106876475"/>
<evidence type="ECO:0000256" key="2">
    <source>
        <dbReference type="ARBA" id="ARBA00022771"/>
    </source>
</evidence>
<keyword evidence="1" id="KW-0479">Metal-binding</keyword>